<dbReference type="GO" id="GO:0004748">
    <property type="term" value="F:ribonucleoside-diphosphate reductase activity, thioredoxin disulfide as acceptor"/>
    <property type="evidence" value="ECO:0007669"/>
    <property type="project" value="UniProtKB-EC"/>
</dbReference>
<evidence type="ECO:0000256" key="2">
    <source>
        <dbReference type="ARBA" id="ARBA00007405"/>
    </source>
</evidence>
<sequence>MFEYDSSLIKKVGIEPVNTYKDLLSYIKERQADGSLPVHPEDYLCGNELAKNIFEKKYYLKDLETNLIDRKPEDVYARLSAFIASLEDSDEKRKKWASEFYKDLYEGYYVPGGRVIAGAGDLYRLKTLANCFVALIKKDSIESIYDAAYQCARTESYGGGIGIDVSTLRPKGAVVHNAADTSTGAVSFMDIYSLTTGLIGQSGRRGALMLTLDVKHPDILDFLKVKKVSNWVTKQIVEQCNWSGKFNDSQLEIIEKQVRENTQIRFANISIKVSDEFMQAVDEQINHGPDKLLLYKKPKGTVMRAPQTLSVNYSYGMPSKDISEYELLGNFDSVDSLNEKLKSDYNQQLKLSDLEDVKKRDLYGDYPLELDQDYDLSVKYAGDFLLYFASEDSGDIKNLVKARDVWDLFIEGNYQTAEPGLIFWSSMTKYSPSNYVGRPISSTNPCGEVPLEDGGACNLGSINLSRMVDEGYTDTASINWERLDRAASNITRFLDNVVTWNESLNALESQRIAAGETRRLGIGVMGIADLLNQLGLGYDSDDGVKIIEKVMSRIANTIYRTSAHLAEEKGSSPIYDYEKYSQNPFFKEGLEDETRELIKEKGLRNIALLSIAPTGSISNIVLGFKDGDKNYIGISGGVEPIFALYYTRRSESFGNKLFKVFHGTVQAYLDVKGLSDKAENIGSDSDLKNILPEYFFRTAHNVDPQQRIVIQSICQKYIDHSISSTCNLAEDIEPEVISNMYIEAWKKGLKGITIYREGSRYPILSVDTKDSEFQKFRDKKFKIPGDDGEEQTLKGDSVISLADGRLTTVYHAIKSGKIDLGGGS</sequence>
<evidence type="ECO:0000256" key="1">
    <source>
        <dbReference type="ARBA" id="ARBA00001922"/>
    </source>
</evidence>
<keyword evidence="3 9" id="KW-0846">Cobalamin</keyword>
<keyword evidence="4 9" id="KW-0547">Nucleotide-binding</keyword>
<dbReference type="GO" id="GO:0005524">
    <property type="term" value="F:ATP binding"/>
    <property type="evidence" value="ECO:0007669"/>
    <property type="project" value="InterPro"/>
</dbReference>
<comment type="catalytic activity">
    <reaction evidence="8 9">
        <text>a 2'-deoxyribonucleoside 5'-diphosphate + [thioredoxin]-disulfide + H2O = a ribonucleoside 5'-diphosphate + [thioredoxin]-dithiol</text>
        <dbReference type="Rhea" id="RHEA:23252"/>
        <dbReference type="Rhea" id="RHEA-COMP:10698"/>
        <dbReference type="Rhea" id="RHEA-COMP:10700"/>
        <dbReference type="ChEBI" id="CHEBI:15377"/>
        <dbReference type="ChEBI" id="CHEBI:29950"/>
        <dbReference type="ChEBI" id="CHEBI:50058"/>
        <dbReference type="ChEBI" id="CHEBI:57930"/>
        <dbReference type="ChEBI" id="CHEBI:73316"/>
        <dbReference type="EC" id="1.17.4.1"/>
    </reaction>
</comment>
<evidence type="ECO:0000313" key="13">
    <source>
        <dbReference type="Proteomes" id="UP000604391"/>
    </source>
</evidence>
<dbReference type="Pfam" id="PF00317">
    <property type="entry name" value="Ribonuc_red_lgN"/>
    <property type="match status" value="1"/>
</dbReference>
<dbReference type="Proteomes" id="UP000604391">
    <property type="component" value="Unassembled WGS sequence"/>
</dbReference>
<dbReference type="Pfam" id="PF02867">
    <property type="entry name" value="Ribonuc_red_lgC"/>
    <property type="match status" value="1"/>
</dbReference>
<dbReference type="InterPro" id="IPR050862">
    <property type="entry name" value="RdRp_reductase_class-2"/>
</dbReference>
<dbReference type="EC" id="1.17.4.1" evidence="9"/>
<evidence type="ECO:0000259" key="11">
    <source>
        <dbReference type="Pfam" id="PF02867"/>
    </source>
</evidence>
<organism evidence="12 13">
    <name type="scientific">Candidatus Undinarchaeum marinum</name>
    <dbReference type="NCBI Taxonomy" id="2756141"/>
    <lineage>
        <taxon>Archaea</taxon>
        <taxon>Candidatus Undinarchaeota</taxon>
        <taxon>Candidatus Undinarchaeia</taxon>
        <taxon>Candidatus Undinarchaeales</taxon>
        <taxon>Candidatus Undinarchaeaceae</taxon>
        <taxon>Candidatus Undinarchaeum</taxon>
    </lineage>
</organism>
<comment type="caution">
    <text evidence="12">The sequence shown here is derived from an EMBL/GenBank/DDBJ whole genome shotgun (WGS) entry which is preliminary data.</text>
</comment>
<dbReference type="CDD" id="cd02888">
    <property type="entry name" value="RNR_II_dimer"/>
    <property type="match status" value="1"/>
</dbReference>
<feature type="domain" description="Ribonucleotide reductase large subunit C-terminal" evidence="11">
    <location>
        <begin position="130"/>
        <end position="755"/>
    </location>
</feature>
<evidence type="ECO:0000256" key="5">
    <source>
        <dbReference type="ARBA" id="ARBA00023002"/>
    </source>
</evidence>
<evidence type="ECO:0000256" key="8">
    <source>
        <dbReference type="ARBA" id="ARBA00047754"/>
    </source>
</evidence>
<dbReference type="PANTHER" id="PTHR43371:SF1">
    <property type="entry name" value="RIBONUCLEOSIDE-DIPHOSPHATE REDUCTASE"/>
    <property type="match status" value="1"/>
</dbReference>
<proteinExistence type="inferred from homology"/>
<accession>A0A832UUB9</accession>
<comment type="cofactor">
    <cofactor evidence="1 9">
        <name>adenosylcob(III)alamin</name>
        <dbReference type="ChEBI" id="CHEBI:18408"/>
    </cofactor>
</comment>
<dbReference type="GO" id="GO:0031419">
    <property type="term" value="F:cobalamin binding"/>
    <property type="evidence" value="ECO:0007669"/>
    <property type="project" value="UniProtKB-KW"/>
</dbReference>
<feature type="domain" description="Ribonucleotide reductase large subunit N-terminal" evidence="10">
    <location>
        <begin position="48"/>
        <end position="120"/>
    </location>
</feature>
<evidence type="ECO:0000259" key="10">
    <source>
        <dbReference type="Pfam" id="PF00317"/>
    </source>
</evidence>
<dbReference type="InterPro" id="IPR013509">
    <property type="entry name" value="RNR_lsu_N"/>
</dbReference>
<dbReference type="PANTHER" id="PTHR43371">
    <property type="entry name" value="VITAMIN B12-DEPENDENT RIBONUCLEOTIDE REDUCTASE"/>
    <property type="match status" value="1"/>
</dbReference>
<keyword evidence="6" id="KW-1015">Disulfide bond</keyword>
<dbReference type="EMBL" id="DVAD01000016">
    <property type="protein sequence ID" value="HIJ99859.1"/>
    <property type="molecule type" value="Genomic_DNA"/>
</dbReference>
<name>A0A832UUB9_9ARCH</name>
<keyword evidence="5 9" id="KW-0560">Oxidoreductase</keyword>
<evidence type="ECO:0000256" key="7">
    <source>
        <dbReference type="ARBA" id="ARBA00023285"/>
    </source>
</evidence>
<evidence type="ECO:0000256" key="6">
    <source>
        <dbReference type="ARBA" id="ARBA00023157"/>
    </source>
</evidence>
<evidence type="ECO:0000256" key="9">
    <source>
        <dbReference type="RuleBase" id="RU364064"/>
    </source>
</evidence>
<gene>
    <name evidence="12" type="ORF">H1011_03535</name>
</gene>
<protein>
    <recommendedName>
        <fullName evidence="9">Vitamin B12-dependent ribonucleotide reductase</fullName>
        <ecNumber evidence="9">1.17.4.1</ecNumber>
    </recommendedName>
</protein>
<comment type="function">
    <text evidence="9">Catalyzes the reduction of ribonucleotides to deoxyribonucleotides. May function to provide a pool of deoxyribonucleotide precursors for DNA repair during oxygen limitation and/or for immediate growth after restoration of oxygen.</text>
</comment>
<dbReference type="NCBIfam" id="TIGR02504">
    <property type="entry name" value="NrdJ_Z"/>
    <property type="match status" value="1"/>
</dbReference>
<evidence type="ECO:0000313" key="12">
    <source>
        <dbReference type="EMBL" id="HIJ99859.1"/>
    </source>
</evidence>
<evidence type="ECO:0000256" key="4">
    <source>
        <dbReference type="ARBA" id="ARBA00022741"/>
    </source>
</evidence>
<evidence type="ECO:0000256" key="3">
    <source>
        <dbReference type="ARBA" id="ARBA00022628"/>
    </source>
</evidence>
<dbReference type="InterPro" id="IPR000788">
    <property type="entry name" value="RNR_lg_C"/>
</dbReference>
<reference evidence="12 13" key="1">
    <citation type="journal article" name="Nat. Commun.">
        <title>Undinarchaeota illuminate DPANN phylogeny and the impact of gene transfer on archaeal evolution.</title>
        <authorList>
            <person name="Dombrowski N."/>
            <person name="Williams T.A."/>
            <person name="Sun J."/>
            <person name="Woodcroft B.J."/>
            <person name="Lee J.H."/>
            <person name="Minh B.Q."/>
            <person name="Rinke C."/>
            <person name="Spang A."/>
        </authorList>
    </citation>
    <scope>NUCLEOTIDE SEQUENCE [LARGE SCALE GENOMIC DNA]</scope>
    <source>
        <strain evidence="12">MAG_bin17</strain>
    </source>
</reference>
<dbReference type="SUPFAM" id="SSF51998">
    <property type="entry name" value="PFL-like glycyl radical enzymes"/>
    <property type="match status" value="1"/>
</dbReference>
<comment type="similarity">
    <text evidence="2 9">Belongs to the ribonucleoside diphosphate reductase class-2 family.</text>
</comment>
<keyword evidence="7 9" id="KW-0170">Cobalt</keyword>
<dbReference type="PRINTS" id="PR01183">
    <property type="entry name" value="RIBORDTASEM1"/>
</dbReference>
<dbReference type="InterPro" id="IPR013344">
    <property type="entry name" value="RNR_NrdJ/NrdZ"/>
</dbReference>
<dbReference type="GO" id="GO:0071897">
    <property type="term" value="P:DNA biosynthetic process"/>
    <property type="evidence" value="ECO:0007669"/>
    <property type="project" value="UniProtKB-KW"/>
</dbReference>
<keyword evidence="9" id="KW-0237">DNA synthesis</keyword>
<dbReference type="AlphaFoldDB" id="A0A832UUB9"/>
<keyword evidence="13" id="KW-1185">Reference proteome</keyword>
<dbReference type="Gene3D" id="3.20.70.20">
    <property type="match status" value="1"/>
</dbReference>
<dbReference type="GO" id="GO:0009263">
    <property type="term" value="P:deoxyribonucleotide biosynthetic process"/>
    <property type="evidence" value="ECO:0007669"/>
    <property type="project" value="InterPro"/>
</dbReference>